<dbReference type="AlphaFoldDB" id="A0A167YVP9"/>
<dbReference type="InterPro" id="IPR008313">
    <property type="entry name" value="GH125"/>
</dbReference>
<dbReference type="Gene3D" id="1.50.10.10">
    <property type="match status" value="1"/>
</dbReference>
<evidence type="ECO:0000256" key="1">
    <source>
        <dbReference type="SAM" id="MobiDB-lite"/>
    </source>
</evidence>
<keyword evidence="2" id="KW-0812">Transmembrane</keyword>
<protein>
    <recommendedName>
        <fullName evidence="5">Duf1237 domain containing protein</fullName>
    </recommendedName>
</protein>
<dbReference type="SMART" id="SM01149">
    <property type="entry name" value="DUF1237"/>
    <property type="match status" value="1"/>
</dbReference>
<proteinExistence type="predicted"/>
<dbReference type="Pfam" id="PF06824">
    <property type="entry name" value="Glyco_hydro_125"/>
    <property type="match status" value="1"/>
</dbReference>
<gene>
    <name evidence="3" type="ORF">SPI_01327</name>
</gene>
<dbReference type="EMBL" id="AZHD01000002">
    <property type="protein sequence ID" value="OAA66751.1"/>
    <property type="molecule type" value="Genomic_DNA"/>
</dbReference>
<keyword evidence="2" id="KW-0472">Membrane</keyword>
<dbReference type="GO" id="GO:0005975">
    <property type="term" value="P:carbohydrate metabolic process"/>
    <property type="evidence" value="ECO:0007669"/>
    <property type="project" value="InterPro"/>
</dbReference>
<accession>A0A167YVP9</accession>
<dbReference type="STRING" id="1081102.A0A167YVP9"/>
<keyword evidence="2" id="KW-1133">Transmembrane helix</keyword>
<dbReference type="SUPFAM" id="SSF48208">
    <property type="entry name" value="Six-hairpin glycosidases"/>
    <property type="match status" value="1"/>
</dbReference>
<evidence type="ECO:0008006" key="5">
    <source>
        <dbReference type="Google" id="ProtNLM"/>
    </source>
</evidence>
<feature type="transmembrane region" description="Helical" evidence="2">
    <location>
        <begin position="36"/>
        <end position="53"/>
    </location>
</feature>
<comment type="caution">
    <text evidence="3">The sequence shown here is derived from an EMBL/GenBank/DDBJ whole genome shotgun (WGS) entry which is preliminary data.</text>
</comment>
<evidence type="ECO:0000313" key="3">
    <source>
        <dbReference type="EMBL" id="OAA66751.1"/>
    </source>
</evidence>
<keyword evidence="4" id="KW-1185">Reference proteome</keyword>
<feature type="region of interest" description="Disordered" evidence="1">
    <location>
        <begin position="1"/>
        <end position="24"/>
    </location>
</feature>
<dbReference type="PANTHER" id="PTHR31047:SF2">
    <property type="entry name" value="DUF1237 DOMAIN-CONTAINING PROTEIN"/>
    <property type="match status" value="1"/>
</dbReference>
<dbReference type="OrthoDB" id="7771656at2759"/>
<dbReference type="InterPro" id="IPR008928">
    <property type="entry name" value="6-hairpin_glycosidase_sf"/>
</dbReference>
<evidence type="ECO:0000313" key="4">
    <source>
        <dbReference type="Proteomes" id="UP000076874"/>
    </source>
</evidence>
<organism evidence="3 4">
    <name type="scientific">Niveomyces insectorum RCEF 264</name>
    <dbReference type="NCBI Taxonomy" id="1081102"/>
    <lineage>
        <taxon>Eukaryota</taxon>
        <taxon>Fungi</taxon>
        <taxon>Dikarya</taxon>
        <taxon>Ascomycota</taxon>
        <taxon>Pezizomycotina</taxon>
        <taxon>Sordariomycetes</taxon>
        <taxon>Hypocreomycetidae</taxon>
        <taxon>Hypocreales</taxon>
        <taxon>Cordycipitaceae</taxon>
        <taxon>Niveomyces</taxon>
    </lineage>
</organism>
<evidence type="ECO:0000256" key="2">
    <source>
        <dbReference type="SAM" id="Phobius"/>
    </source>
</evidence>
<dbReference type="PANTHER" id="PTHR31047">
    <property type="entry name" value="MEIOTICALLY UP-REGULATED GENE 157 PROTEIN"/>
    <property type="match status" value="1"/>
</dbReference>
<dbReference type="Proteomes" id="UP000076874">
    <property type="component" value="Unassembled WGS sequence"/>
</dbReference>
<dbReference type="GO" id="GO:0003824">
    <property type="term" value="F:catalytic activity"/>
    <property type="evidence" value="ECO:0007669"/>
    <property type="project" value="UniProtKB-ARBA"/>
</dbReference>
<reference evidence="3 4" key="1">
    <citation type="journal article" date="2016" name="Genome Biol. Evol.">
        <title>Divergent and convergent evolution of fungal pathogenicity.</title>
        <authorList>
            <person name="Shang Y."/>
            <person name="Xiao G."/>
            <person name="Zheng P."/>
            <person name="Cen K."/>
            <person name="Zhan S."/>
            <person name="Wang C."/>
        </authorList>
    </citation>
    <scope>NUCLEOTIDE SEQUENCE [LARGE SCALE GENOMIC DNA]</scope>
    <source>
        <strain evidence="3 4">RCEF 264</strain>
    </source>
</reference>
<sequence>MRRSSPSYLPIRQPVEPGDAVPNTDGVRWRWRQRRLAVVLAIVVAAGLLYFVFRISSIGLFGMHAADNSANGTNPWAFLDGGGDNALAGNGSVIPAPPYDGLDDSLYDGGCMPYETRLWKKPGPVSTGKFQFPYLRPPPQCRTFNLSSLEALIARMRTTIRDPDLFRLFENAYPNTLDTMIKWHGFANETDPATGAEVVTDEELTYVITGDIDAMWLRDSAAQLSAYRRLLRPIQPATDDDDNDHDHEHDHDGLARLWRGLINAHARFVLTAPYCHSFQPPRESGIPPTDNPAFKHNHPFPAYDRTRVFDCKWELDSLAFFLQVSAAYYEETGDAAFFGRYRWVDAVAAAVDAAAAMRVGMYDAAGHVLEPGYSFTGWTDRGTETLTNQGLGNPSRANGMVRASFRPSDDATIFQLLVPANMMWAAALERAANVMERLAGGNSSSSSSSSSRADSNIVAGNGPSFLNATRAAQAANLTQVMRQFALEVRAGIDRDAIVHHRDFGDIFAYEVDGYGGVNLMDDANIPSLLSIPLLGYLDGPRQPPRASGCNNAATNNSDCTSWRPQHDYAQVYENTRRFVLSTANPYYAWGEPGFLATVGGPHMGPGKAWPMAAIVTALTAYFSYTEGTANATTTTTTTSALPRKDQDEAVAAQLAMLLNSTWGAGVMHESVDTWAPQIWTRAWFGWANGLFGELILAVADRDAERPEDERLLGRSWQ</sequence>
<dbReference type="InterPro" id="IPR012341">
    <property type="entry name" value="6hp_glycosidase-like_sf"/>
</dbReference>
<name>A0A167YVP9_9HYPO</name>